<dbReference type="EMBL" id="DXHV01000063">
    <property type="protein sequence ID" value="HIW00884.1"/>
    <property type="molecule type" value="Genomic_DNA"/>
</dbReference>
<dbReference type="Proteomes" id="UP000886752">
    <property type="component" value="Unassembled WGS sequence"/>
</dbReference>
<evidence type="ECO:0000256" key="2">
    <source>
        <dbReference type="ARBA" id="ARBA00005912"/>
    </source>
</evidence>
<dbReference type="GO" id="GO:0005829">
    <property type="term" value="C:cytosol"/>
    <property type="evidence" value="ECO:0007669"/>
    <property type="project" value="GOC"/>
</dbReference>
<dbReference type="SUPFAM" id="SSF55194">
    <property type="entry name" value="Ribosome recycling factor, RRF"/>
    <property type="match status" value="1"/>
</dbReference>
<dbReference type="CDD" id="cd00520">
    <property type="entry name" value="RRF"/>
    <property type="match status" value="1"/>
</dbReference>
<dbReference type="Gene3D" id="1.10.132.20">
    <property type="entry name" value="Ribosome-recycling factor"/>
    <property type="match status" value="1"/>
</dbReference>
<dbReference type="HAMAP" id="MF_00040">
    <property type="entry name" value="RRF"/>
    <property type="match status" value="1"/>
</dbReference>
<comment type="subcellular location">
    <subcellularLocation>
        <location evidence="1 6">Cytoplasm</location>
    </subcellularLocation>
</comment>
<dbReference type="GO" id="GO:0043023">
    <property type="term" value="F:ribosomal large subunit binding"/>
    <property type="evidence" value="ECO:0007669"/>
    <property type="project" value="TreeGrafter"/>
</dbReference>
<dbReference type="PANTHER" id="PTHR20982">
    <property type="entry name" value="RIBOSOME RECYCLING FACTOR"/>
    <property type="match status" value="1"/>
</dbReference>
<dbReference type="NCBIfam" id="TIGR00496">
    <property type="entry name" value="frr"/>
    <property type="match status" value="1"/>
</dbReference>
<dbReference type="GO" id="GO:0002184">
    <property type="term" value="P:cytoplasmic translational termination"/>
    <property type="evidence" value="ECO:0007669"/>
    <property type="project" value="TreeGrafter"/>
</dbReference>
<dbReference type="Gene3D" id="3.30.1360.40">
    <property type="match status" value="1"/>
</dbReference>
<dbReference type="FunFam" id="1.10.132.20:FF:000001">
    <property type="entry name" value="Ribosome-recycling factor"/>
    <property type="match status" value="1"/>
</dbReference>
<evidence type="ECO:0000313" key="10">
    <source>
        <dbReference type="Proteomes" id="UP000886752"/>
    </source>
</evidence>
<dbReference type="InterPro" id="IPR023584">
    <property type="entry name" value="Ribosome_recyc_fac_dom"/>
</dbReference>
<keyword evidence="3 6" id="KW-0963">Cytoplasm</keyword>
<comment type="similarity">
    <text evidence="2 6">Belongs to the RRF family.</text>
</comment>
<comment type="function">
    <text evidence="5 6">Responsible for the release of ribosomes from messenger RNA at the termination of protein biosynthesis. May increase the efficiency of translation by recycling ribosomes from one round of translation to another.</text>
</comment>
<evidence type="ECO:0000256" key="5">
    <source>
        <dbReference type="ARBA" id="ARBA00025050"/>
    </source>
</evidence>
<evidence type="ECO:0000256" key="7">
    <source>
        <dbReference type="SAM" id="MobiDB-lite"/>
    </source>
</evidence>
<gene>
    <name evidence="6 9" type="primary">frr</name>
    <name evidence="9" type="ORF">H9894_06810</name>
</gene>
<keyword evidence="4 6" id="KW-0648">Protein biosynthesis</keyword>
<sequence length="186" mass="20793">MDLDTLFLDAEERMTKAVASLDRDFGKLRTGRATTALVDGIKADYYGTPTPISQMASVTVPDSRTITIQPWDKNGFSAVEKAILKSDLGLTPINDGKIIRIVIPALTEDRRKELVKVARKYAEEAKVAVRNVRRDANDSLKKMEKEKLLSEDERKKSEEDVQKLTDKSIAAIDKTTAAKEKEILEI</sequence>
<dbReference type="AlphaFoldDB" id="A0A9D1PY68"/>
<reference evidence="9" key="1">
    <citation type="journal article" date="2021" name="PeerJ">
        <title>Extensive microbial diversity within the chicken gut microbiome revealed by metagenomics and culture.</title>
        <authorList>
            <person name="Gilroy R."/>
            <person name="Ravi A."/>
            <person name="Getino M."/>
            <person name="Pursley I."/>
            <person name="Horton D.L."/>
            <person name="Alikhan N.F."/>
            <person name="Baker D."/>
            <person name="Gharbi K."/>
            <person name="Hall N."/>
            <person name="Watson M."/>
            <person name="Adriaenssens E.M."/>
            <person name="Foster-Nyarko E."/>
            <person name="Jarju S."/>
            <person name="Secka A."/>
            <person name="Antonio M."/>
            <person name="Oren A."/>
            <person name="Chaudhuri R.R."/>
            <person name="La Ragione R."/>
            <person name="Hildebrand F."/>
            <person name="Pallen M.J."/>
        </authorList>
    </citation>
    <scope>NUCLEOTIDE SEQUENCE</scope>
    <source>
        <strain evidence="9">ChiHecec2B26-446</strain>
    </source>
</reference>
<accession>A0A9D1PY68</accession>
<evidence type="ECO:0000313" key="9">
    <source>
        <dbReference type="EMBL" id="HIW00884.1"/>
    </source>
</evidence>
<evidence type="ECO:0000256" key="6">
    <source>
        <dbReference type="HAMAP-Rule" id="MF_00040"/>
    </source>
</evidence>
<dbReference type="Pfam" id="PF01765">
    <property type="entry name" value="RRF"/>
    <property type="match status" value="1"/>
</dbReference>
<dbReference type="InterPro" id="IPR002661">
    <property type="entry name" value="Ribosome_recyc_fac"/>
</dbReference>
<name>A0A9D1PY68_9BACT</name>
<dbReference type="PANTHER" id="PTHR20982:SF3">
    <property type="entry name" value="MITOCHONDRIAL RIBOSOME RECYCLING FACTOR PSEUDO 1"/>
    <property type="match status" value="1"/>
</dbReference>
<evidence type="ECO:0000259" key="8">
    <source>
        <dbReference type="Pfam" id="PF01765"/>
    </source>
</evidence>
<feature type="region of interest" description="Disordered" evidence="7">
    <location>
        <begin position="140"/>
        <end position="161"/>
    </location>
</feature>
<feature type="domain" description="Ribosome recycling factor" evidence="8">
    <location>
        <begin position="22"/>
        <end position="184"/>
    </location>
</feature>
<dbReference type="FunFam" id="3.30.1360.40:FF:000001">
    <property type="entry name" value="Ribosome-recycling factor"/>
    <property type="match status" value="1"/>
</dbReference>
<evidence type="ECO:0000256" key="4">
    <source>
        <dbReference type="ARBA" id="ARBA00022917"/>
    </source>
</evidence>
<organism evidence="9 10">
    <name type="scientific">Candidatus Desulfovibrio intestinipullorum</name>
    <dbReference type="NCBI Taxonomy" id="2838536"/>
    <lineage>
        <taxon>Bacteria</taxon>
        <taxon>Pseudomonadati</taxon>
        <taxon>Thermodesulfobacteriota</taxon>
        <taxon>Desulfovibrionia</taxon>
        <taxon>Desulfovibrionales</taxon>
        <taxon>Desulfovibrionaceae</taxon>
        <taxon>Desulfovibrio</taxon>
    </lineage>
</organism>
<reference evidence="9" key="2">
    <citation type="submission" date="2021-04" db="EMBL/GenBank/DDBJ databases">
        <authorList>
            <person name="Gilroy R."/>
        </authorList>
    </citation>
    <scope>NUCLEOTIDE SEQUENCE</scope>
    <source>
        <strain evidence="9">ChiHecec2B26-446</strain>
    </source>
</reference>
<dbReference type="InterPro" id="IPR036191">
    <property type="entry name" value="RRF_sf"/>
</dbReference>
<evidence type="ECO:0000256" key="3">
    <source>
        <dbReference type="ARBA" id="ARBA00022490"/>
    </source>
</evidence>
<comment type="caution">
    <text evidence="9">The sequence shown here is derived from an EMBL/GenBank/DDBJ whole genome shotgun (WGS) entry which is preliminary data.</text>
</comment>
<protein>
    <recommendedName>
        <fullName evidence="6">Ribosome-recycling factor</fullName>
        <shortName evidence="6">RRF</shortName>
    </recommendedName>
    <alternativeName>
        <fullName evidence="6">Ribosome-releasing factor</fullName>
    </alternativeName>
</protein>
<evidence type="ECO:0000256" key="1">
    <source>
        <dbReference type="ARBA" id="ARBA00004496"/>
    </source>
</evidence>
<proteinExistence type="inferred from homology"/>